<evidence type="ECO:0000313" key="1">
    <source>
        <dbReference type="EMBL" id="SVB00933.1"/>
    </source>
</evidence>
<organism evidence="1">
    <name type="scientific">marine metagenome</name>
    <dbReference type="NCBI Taxonomy" id="408172"/>
    <lineage>
        <taxon>unclassified sequences</taxon>
        <taxon>metagenomes</taxon>
        <taxon>ecological metagenomes</taxon>
    </lineage>
</organism>
<accession>A0A382AIW3</accession>
<gene>
    <name evidence="1" type="ORF">METZ01_LOCUS153787</name>
</gene>
<dbReference type="EMBL" id="UINC01025407">
    <property type="protein sequence ID" value="SVB00933.1"/>
    <property type="molecule type" value="Genomic_DNA"/>
</dbReference>
<reference evidence="1" key="1">
    <citation type="submission" date="2018-05" db="EMBL/GenBank/DDBJ databases">
        <authorList>
            <person name="Lanie J.A."/>
            <person name="Ng W.-L."/>
            <person name="Kazmierczak K.M."/>
            <person name="Andrzejewski T.M."/>
            <person name="Davidsen T.M."/>
            <person name="Wayne K.J."/>
            <person name="Tettelin H."/>
            <person name="Glass J.I."/>
            <person name="Rusch D."/>
            <person name="Podicherti R."/>
            <person name="Tsui H.-C.T."/>
            <person name="Winkler M.E."/>
        </authorList>
    </citation>
    <scope>NUCLEOTIDE SEQUENCE</scope>
</reference>
<sequence>VHDGVLLGVADEGVFSFAVVESFLSVRDATR</sequence>
<name>A0A382AIW3_9ZZZZ</name>
<protein>
    <submittedName>
        <fullName evidence="1">Uncharacterized protein</fullName>
    </submittedName>
</protein>
<proteinExistence type="predicted"/>
<dbReference type="AlphaFoldDB" id="A0A382AIW3"/>
<feature type="non-terminal residue" evidence="1">
    <location>
        <position position="1"/>
    </location>
</feature>